<accession>A0ABV7HDV4</accession>
<keyword evidence="3" id="KW-1185">Reference proteome</keyword>
<sequence>MTASASPGKSPLAKLATTALGIALLINDRRKQSGKKLIEATQKASADLIERGTEVDQQLKASANQTLDRTQSKLEQQLESGKSAVKEVQTALEQATDHGRDRILALSGVATHKDVKDNAKLSHLNALSNQMAVFNDHVNFQFNKQLNELAQKADKFDLAPLARSVELKQLAKTEELASLATSKELDALASKTDISALSEVLANIPVLTEKVETLATRDDLAPLAKEHSLKTAQAVLANQMETHHSRIEILMAQLATRDDLRDLSKRQLTKHDIDSATSLLASKEDVESVVKQLIKHIHHLERQVVYLKQQLPEPTTAAKPETAKQPREHSASSEDSQVSESINSVQVRAH</sequence>
<comment type="caution">
    <text evidence="2">The sequence shown here is derived from an EMBL/GenBank/DDBJ whole genome shotgun (WGS) entry which is preliminary data.</text>
</comment>
<gene>
    <name evidence="2" type="ORF">ACFOEK_13605</name>
</gene>
<dbReference type="Proteomes" id="UP001595476">
    <property type="component" value="Unassembled WGS sequence"/>
</dbReference>
<reference evidence="3" key="1">
    <citation type="journal article" date="2019" name="Int. J. Syst. Evol. Microbiol.">
        <title>The Global Catalogue of Microorganisms (GCM) 10K type strain sequencing project: providing services to taxonomists for standard genome sequencing and annotation.</title>
        <authorList>
            <consortium name="The Broad Institute Genomics Platform"/>
            <consortium name="The Broad Institute Genome Sequencing Center for Infectious Disease"/>
            <person name="Wu L."/>
            <person name="Ma J."/>
        </authorList>
    </citation>
    <scope>NUCLEOTIDE SEQUENCE [LARGE SCALE GENOMIC DNA]</scope>
    <source>
        <strain evidence="3">KCTC 52438</strain>
    </source>
</reference>
<feature type="compositionally biased region" description="Low complexity" evidence="1">
    <location>
        <begin position="333"/>
        <end position="344"/>
    </location>
</feature>
<dbReference type="RefSeq" id="WP_386721851.1">
    <property type="nucleotide sequence ID" value="NZ_JBHRSZ010000005.1"/>
</dbReference>
<evidence type="ECO:0000256" key="1">
    <source>
        <dbReference type="SAM" id="MobiDB-lite"/>
    </source>
</evidence>
<name>A0ABV7HDV4_9GAMM</name>
<feature type="compositionally biased region" description="Basic and acidic residues" evidence="1">
    <location>
        <begin position="321"/>
        <end position="332"/>
    </location>
</feature>
<evidence type="ECO:0000313" key="2">
    <source>
        <dbReference type="EMBL" id="MFC3152073.1"/>
    </source>
</evidence>
<protein>
    <submittedName>
        <fullName evidence="2">Uncharacterized protein</fullName>
    </submittedName>
</protein>
<dbReference type="EMBL" id="JBHRSZ010000005">
    <property type="protein sequence ID" value="MFC3152073.1"/>
    <property type="molecule type" value="Genomic_DNA"/>
</dbReference>
<feature type="region of interest" description="Disordered" evidence="1">
    <location>
        <begin position="311"/>
        <end position="350"/>
    </location>
</feature>
<evidence type="ECO:0000313" key="3">
    <source>
        <dbReference type="Proteomes" id="UP001595476"/>
    </source>
</evidence>
<proteinExistence type="predicted"/>
<organism evidence="2 3">
    <name type="scientific">Litoribrevibacter euphylliae</name>
    <dbReference type="NCBI Taxonomy" id="1834034"/>
    <lineage>
        <taxon>Bacteria</taxon>
        <taxon>Pseudomonadati</taxon>
        <taxon>Pseudomonadota</taxon>
        <taxon>Gammaproteobacteria</taxon>
        <taxon>Oceanospirillales</taxon>
        <taxon>Oceanospirillaceae</taxon>
        <taxon>Litoribrevibacter</taxon>
    </lineage>
</organism>